<keyword evidence="1" id="KW-0472">Membrane</keyword>
<accession>A0A3D8LGL1</accession>
<dbReference type="PROSITE" id="PS51257">
    <property type="entry name" value="PROKAR_LIPOPROTEIN"/>
    <property type="match status" value="1"/>
</dbReference>
<evidence type="ECO:0000313" key="3">
    <source>
        <dbReference type="Proteomes" id="UP000256708"/>
    </source>
</evidence>
<feature type="transmembrane region" description="Helical" evidence="1">
    <location>
        <begin position="41"/>
        <end position="59"/>
    </location>
</feature>
<dbReference type="Proteomes" id="UP000256708">
    <property type="component" value="Unassembled WGS sequence"/>
</dbReference>
<reference evidence="3" key="1">
    <citation type="submission" date="2018-08" db="EMBL/GenBank/DDBJ databases">
        <authorList>
            <person name="Liu Z.-W."/>
            <person name="Du Z.-J."/>
        </authorList>
    </citation>
    <scope>NUCLEOTIDE SEQUENCE [LARGE SCALE GENOMIC DNA]</scope>
    <source>
        <strain evidence="3">H4X</strain>
    </source>
</reference>
<dbReference type="AlphaFoldDB" id="A0A3D8LGL1"/>
<evidence type="ECO:0000256" key="1">
    <source>
        <dbReference type="SAM" id="Phobius"/>
    </source>
</evidence>
<proteinExistence type="predicted"/>
<keyword evidence="1" id="KW-1133">Transmembrane helix</keyword>
<keyword evidence="3" id="KW-1185">Reference proteome</keyword>
<sequence length="65" mass="7628">MENAFMKKKAIKWPPSLIFLFISLLLGGCDFDDDAVMRPSSWAAIFVIAAILLFFYYVFKIYRRK</sequence>
<comment type="caution">
    <text evidence="2">The sequence shown here is derived from an EMBL/GenBank/DDBJ whole genome shotgun (WGS) entry which is preliminary data.</text>
</comment>
<name>A0A3D8LGL1_9BACT</name>
<keyword evidence="1" id="KW-0812">Transmembrane</keyword>
<dbReference type="EMBL" id="QRGR01000004">
    <property type="protein sequence ID" value="RDV16364.1"/>
    <property type="molecule type" value="Genomic_DNA"/>
</dbReference>
<protein>
    <submittedName>
        <fullName evidence="2">Uncharacterized protein</fullName>
    </submittedName>
</protein>
<evidence type="ECO:0000313" key="2">
    <source>
        <dbReference type="EMBL" id="RDV16364.1"/>
    </source>
</evidence>
<gene>
    <name evidence="2" type="ORF">DXT99_03955</name>
</gene>
<organism evidence="2 3">
    <name type="scientific">Pontibacter diazotrophicus</name>
    <dbReference type="NCBI Taxonomy" id="1400979"/>
    <lineage>
        <taxon>Bacteria</taxon>
        <taxon>Pseudomonadati</taxon>
        <taxon>Bacteroidota</taxon>
        <taxon>Cytophagia</taxon>
        <taxon>Cytophagales</taxon>
        <taxon>Hymenobacteraceae</taxon>
        <taxon>Pontibacter</taxon>
    </lineage>
</organism>